<dbReference type="InterPro" id="IPR029071">
    <property type="entry name" value="Ubiquitin-like_domsf"/>
</dbReference>
<reference evidence="4 5" key="1">
    <citation type="submission" date="2017-03" db="EMBL/GenBank/DDBJ databases">
        <title>An alternative strategy for trypanosome survival in the mammalian bloodstream revealed through genome and transcriptome analysis of the ubiquitous bovine parasite Trypanosoma (Megatrypanum) theileri.</title>
        <authorList>
            <person name="Kelly S."/>
            <person name="Ivens A."/>
            <person name="Mott A."/>
            <person name="O'Neill E."/>
            <person name="Emms D."/>
            <person name="Macleod O."/>
            <person name="Voorheis P."/>
            <person name="Matthews J."/>
            <person name="Matthews K."/>
            <person name="Carrington M."/>
        </authorList>
    </citation>
    <scope>NUCLEOTIDE SEQUENCE [LARGE SCALE GENOMIC DNA]</scope>
    <source>
        <strain evidence="4">Edinburgh</strain>
    </source>
</reference>
<dbReference type="Gene3D" id="3.10.20.90">
    <property type="entry name" value="Phosphatidylinositol 3-kinase Catalytic Subunit, Chain A, domain 1"/>
    <property type="match status" value="1"/>
</dbReference>
<gene>
    <name evidence="4" type="ORF">TM35_000045430</name>
</gene>
<feature type="region of interest" description="Disordered" evidence="2">
    <location>
        <begin position="181"/>
        <end position="244"/>
    </location>
</feature>
<dbReference type="PANTHER" id="PTHR23322">
    <property type="entry name" value="FAS-ASSOCIATED PROTEIN"/>
    <property type="match status" value="1"/>
</dbReference>
<dbReference type="InterPro" id="IPR006577">
    <property type="entry name" value="UAS"/>
</dbReference>
<dbReference type="GeneID" id="39982517"/>
<sequence>MSLASEIQHQYGVELPFLNCTFEEARREAQRRALYLLVYLHCPTHENTHNFVTDVLSNPQLREEFESRFLLFGASVLEAAGHKLEIELQATTFPFIAVILKRNTVLKLKGLYTAEEILQNFRMMFDHWDGTLAQEISVRQEREEKERTRREEERRTLEIESIDRERLRQYDERERRRREIEAEQQRKREAMEEQQREEERARAEQERREMEQREQQQREEAERRARREQLKAKAQTRLPVEPPGDAEASTIAVISLKSLCGVQYQRRFYRSDPLQSLYDYAVTLQDYDGTNFQLVTGYPPCALDLDKNLTFNDVPALLPRAVVIMRSI</sequence>
<dbReference type="STRING" id="67003.A0A1X0P6W3"/>
<dbReference type="AlphaFoldDB" id="A0A1X0P6W3"/>
<organism evidence="4 5">
    <name type="scientific">Trypanosoma theileri</name>
    <dbReference type="NCBI Taxonomy" id="67003"/>
    <lineage>
        <taxon>Eukaryota</taxon>
        <taxon>Discoba</taxon>
        <taxon>Euglenozoa</taxon>
        <taxon>Kinetoplastea</taxon>
        <taxon>Metakinetoplastina</taxon>
        <taxon>Trypanosomatida</taxon>
        <taxon>Trypanosomatidae</taxon>
        <taxon>Trypanosoma</taxon>
    </lineage>
</organism>
<proteinExistence type="predicted"/>
<keyword evidence="1" id="KW-0175">Coiled coil</keyword>
<evidence type="ECO:0000313" key="4">
    <source>
        <dbReference type="EMBL" id="ORC92329.1"/>
    </source>
</evidence>
<accession>A0A1X0P6W3</accession>
<dbReference type="VEuPathDB" id="TriTrypDB:TM35_000045430"/>
<dbReference type="Gene3D" id="3.40.30.10">
    <property type="entry name" value="Glutaredoxin"/>
    <property type="match status" value="1"/>
</dbReference>
<dbReference type="InterPro" id="IPR050730">
    <property type="entry name" value="UBX_domain-protein"/>
</dbReference>
<evidence type="ECO:0000256" key="1">
    <source>
        <dbReference type="ARBA" id="ARBA00023054"/>
    </source>
</evidence>
<dbReference type="GO" id="GO:0005783">
    <property type="term" value="C:endoplasmic reticulum"/>
    <property type="evidence" value="ECO:0007669"/>
    <property type="project" value="TreeGrafter"/>
</dbReference>
<evidence type="ECO:0000313" key="5">
    <source>
        <dbReference type="Proteomes" id="UP000192257"/>
    </source>
</evidence>
<dbReference type="SUPFAM" id="SSF54236">
    <property type="entry name" value="Ubiquitin-like"/>
    <property type="match status" value="1"/>
</dbReference>
<dbReference type="CDD" id="cd01767">
    <property type="entry name" value="UBX"/>
    <property type="match status" value="1"/>
</dbReference>
<dbReference type="GO" id="GO:0036503">
    <property type="term" value="P:ERAD pathway"/>
    <property type="evidence" value="ECO:0007669"/>
    <property type="project" value="TreeGrafter"/>
</dbReference>
<keyword evidence="5" id="KW-1185">Reference proteome</keyword>
<dbReference type="GO" id="GO:0043130">
    <property type="term" value="F:ubiquitin binding"/>
    <property type="evidence" value="ECO:0007669"/>
    <property type="project" value="TreeGrafter"/>
</dbReference>
<dbReference type="SMART" id="SM00166">
    <property type="entry name" value="UBX"/>
    <property type="match status" value="1"/>
</dbReference>
<name>A0A1X0P6W3_9TRYP</name>
<dbReference type="RefSeq" id="XP_028886395.1">
    <property type="nucleotide sequence ID" value="XM_029022737.1"/>
</dbReference>
<dbReference type="Pfam" id="PF00789">
    <property type="entry name" value="UBX"/>
    <property type="match status" value="1"/>
</dbReference>
<dbReference type="PROSITE" id="PS50033">
    <property type="entry name" value="UBX"/>
    <property type="match status" value="1"/>
</dbReference>
<dbReference type="InterPro" id="IPR001012">
    <property type="entry name" value="UBX_dom"/>
</dbReference>
<dbReference type="InterPro" id="IPR036249">
    <property type="entry name" value="Thioredoxin-like_sf"/>
</dbReference>
<protein>
    <submittedName>
        <fullName evidence="4">UBX domain containing protein</fullName>
    </submittedName>
</protein>
<feature type="compositionally biased region" description="Basic and acidic residues" evidence="2">
    <location>
        <begin position="181"/>
        <end position="231"/>
    </location>
</feature>
<dbReference type="SMART" id="SM00594">
    <property type="entry name" value="UAS"/>
    <property type="match status" value="1"/>
</dbReference>
<dbReference type="EMBL" id="NBCO01000004">
    <property type="protein sequence ID" value="ORC92329.1"/>
    <property type="molecule type" value="Genomic_DNA"/>
</dbReference>
<dbReference type="PANTHER" id="PTHR23322:SF1">
    <property type="entry name" value="FAS-ASSOCIATED FACTOR 2"/>
    <property type="match status" value="1"/>
</dbReference>
<feature type="domain" description="UBX" evidence="3">
    <location>
        <begin position="247"/>
        <end position="328"/>
    </location>
</feature>
<evidence type="ECO:0000256" key="2">
    <source>
        <dbReference type="SAM" id="MobiDB-lite"/>
    </source>
</evidence>
<comment type="caution">
    <text evidence="4">The sequence shown here is derived from an EMBL/GenBank/DDBJ whole genome shotgun (WGS) entry which is preliminary data.</text>
</comment>
<dbReference type="OrthoDB" id="1026733at2759"/>
<dbReference type="Proteomes" id="UP000192257">
    <property type="component" value="Unassembled WGS sequence"/>
</dbReference>
<dbReference type="SUPFAM" id="SSF52833">
    <property type="entry name" value="Thioredoxin-like"/>
    <property type="match status" value="1"/>
</dbReference>
<evidence type="ECO:0000259" key="3">
    <source>
        <dbReference type="PROSITE" id="PS50033"/>
    </source>
</evidence>